<keyword evidence="2" id="KW-0805">Transcription regulation</keyword>
<dbReference type="RefSeq" id="WP_212697549.1">
    <property type="nucleotide sequence ID" value="NZ_CP058649.1"/>
</dbReference>
<dbReference type="Pfam" id="PF13411">
    <property type="entry name" value="MerR_1"/>
    <property type="match status" value="1"/>
</dbReference>
<evidence type="ECO:0000256" key="3">
    <source>
        <dbReference type="ARBA" id="ARBA00023125"/>
    </source>
</evidence>
<dbReference type="InterPro" id="IPR029442">
    <property type="entry name" value="GyrI-like"/>
</dbReference>
<evidence type="ECO:0000313" key="7">
    <source>
        <dbReference type="Proteomes" id="UP000683246"/>
    </source>
</evidence>
<dbReference type="InterPro" id="IPR011256">
    <property type="entry name" value="Reg_factor_effector_dom_sf"/>
</dbReference>
<dbReference type="InterPro" id="IPR047057">
    <property type="entry name" value="MerR_fam"/>
</dbReference>
<keyword evidence="4" id="KW-0804">Transcription</keyword>
<dbReference type="EMBL" id="CP058649">
    <property type="protein sequence ID" value="QUI22071.1"/>
    <property type="molecule type" value="Genomic_DNA"/>
</dbReference>
<dbReference type="Proteomes" id="UP000683246">
    <property type="component" value="Chromosome"/>
</dbReference>
<proteinExistence type="predicted"/>
<dbReference type="GO" id="GO:0003700">
    <property type="term" value="F:DNA-binding transcription factor activity"/>
    <property type="evidence" value="ECO:0007669"/>
    <property type="project" value="InterPro"/>
</dbReference>
<dbReference type="KEGG" id="vpy:HZI73_07055"/>
<gene>
    <name evidence="6" type="ORF">HZI73_07055</name>
</gene>
<feature type="domain" description="HTH merR-type" evidence="5">
    <location>
        <begin position="1"/>
        <end position="71"/>
    </location>
</feature>
<keyword evidence="1" id="KW-0678">Repressor</keyword>
<evidence type="ECO:0000256" key="2">
    <source>
        <dbReference type="ARBA" id="ARBA00023015"/>
    </source>
</evidence>
<organism evidence="6 7">
    <name type="scientific">Vallitalea pronyensis</name>
    <dbReference type="NCBI Taxonomy" id="1348613"/>
    <lineage>
        <taxon>Bacteria</taxon>
        <taxon>Bacillati</taxon>
        <taxon>Bacillota</taxon>
        <taxon>Clostridia</taxon>
        <taxon>Lachnospirales</taxon>
        <taxon>Vallitaleaceae</taxon>
        <taxon>Vallitalea</taxon>
    </lineage>
</organism>
<dbReference type="InterPro" id="IPR010499">
    <property type="entry name" value="AraC_E-bd"/>
</dbReference>
<dbReference type="Pfam" id="PF06445">
    <property type="entry name" value="GyrI-like"/>
    <property type="match status" value="1"/>
</dbReference>
<dbReference type="Gene3D" id="3.20.80.10">
    <property type="entry name" value="Regulatory factor, effector binding domain"/>
    <property type="match status" value="1"/>
</dbReference>
<evidence type="ECO:0000313" key="6">
    <source>
        <dbReference type="EMBL" id="QUI22071.1"/>
    </source>
</evidence>
<dbReference type="SUPFAM" id="SSF46955">
    <property type="entry name" value="Putative DNA-binding domain"/>
    <property type="match status" value="1"/>
</dbReference>
<protein>
    <submittedName>
        <fullName evidence="6">MerR family transcriptional regulator</fullName>
    </submittedName>
</protein>
<evidence type="ECO:0000256" key="4">
    <source>
        <dbReference type="ARBA" id="ARBA00023163"/>
    </source>
</evidence>
<evidence type="ECO:0000259" key="5">
    <source>
        <dbReference type="PROSITE" id="PS50937"/>
    </source>
</evidence>
<dbReference type="Gene3D" id="1.10.1660.10">
    <property type="match status" value="1"/>
</dbReference>
<keyword evidence="7" id="KW-1185">Reference proteome</keyword>
<dbReference type="GO" id="GO:0003677">
    <property type="term" value="F:DNA binding"/>
    <property type="evidence" value="ECO:0007669"/>
    <property type="project" value="UniProtKB-KW"/>
</dbReference>
<keyword evidence="3" id="KW-0238">DNA-binding</keyword>
<dbReference type="InterPro" id="IPR000551">
    <property type="entry name" value="MerR-type_HTH_dom"/>
</dbReference>
<dbReference type="InterPro" id="IPR009061">
    <property type="entry name" value="DNA-bd_dom_put_sf"/>
</dbReference>
<sequence length="271" mass="31429">MYKIGEFSRITNMTIKTLRYYDKEGILVPAKREEGSAYRFYDSNNYETAILIKKLRDFQFSISEIKDVLTLCHNEADLHYILKEKKEQIQREIAVREKLVQKIMDSVDHKNKEMDVTMRYEITIKDIPEIKVASIRYKDRYENCGSYIGKLYKALKGNVGGECFNLYHDSEYAEIADIETCVPVKKDVNNPKISCRKVPKIKAISTIHKGSYENSSHAYKALLDYAKQNNLETTTPTREVYIKGPGMIFKGNPHKYITEIIIPIVETEGEN</sequence>
<name>A0A8J8MIC2_9FIRM</name>
<dbReference type="PANTHER" id="PTHR30204">
    <property type="entry name" value="REDOX-CYCLING DRUG-SENSING TRANSCRIPTIONAL ACTIVATOR SOXR"/>
    <property type="match status" value="1"/>
</dbReference>
<dbReference type="PANTHER" id="PTHR30204:SF69">
    <property type="entry name" value="MERR-FAMILY TRANSCRIPTIONAL REGULATOR"/>
    <property type="match status" value="1"/>
</dbReference>
<reference evidence="6" key="1">
    <citation type="submission" date="2020-07" db="EMBL/GenBank/DDBJ databases">
        <title>Vallitalea pronyensis genome.</title>
        <authorList>
            <person name="Postec A."/>
        </authorList>
    </citation>
    <scope>NUCLEOTIDE SEQUENCE</scope>
    <source>
        <strain evidence="6">FatNI3</strain>
    </source>
</reference>
<dbReference type="PROSITE" id="PS50937">
    <property type="entry name" value="HTH_MERR_2"/>
    <property type="match status" value="1"/>
</dbReference>
<dbReference type="SUPFAM" id="SSF55136">
    <property type="entry name" value="Probable bacterial effector-binding domain"/>
    <property type="match status" value="1"/>
</dbReference>
<dbReference type="AlphaFoldDB" id="A0A8J8MIC2"/>
<accession>A0A8J8MIC2</accession>
<dbReference type="SMART" id="SM00422">
    <property type="entry name" value="HTH_MERR"/>
    <property type="match status" value="1"/>
</dbReference>
<dbReference type="SMART" id="SM00871">
    <property type="entry name" value="AraC_E_bind"/>
    <property type="match status" value="1"/>
</dbReference>
<evidence type="ECO:0000256" key="1">
    <source>
        <dbReference type="ARBA" id="ARBA00022491"/>
    </source>
</evidence>